<dbReference type="InterPro" id="IPR011989">
    <property type="entry name" value="ARM-like"/>
</dbReference>
<feature type="compositionally biased region" description="Low complexity" evidence="8">
    <location>
        <begin position="752"/>
        <end position="761"/>
    </location>
</feature>
<reference evidence="9" key="1">
    <citation type="journal article" date="2021" name="Proc. Natl. Acad. Sci. U.S.A.">
        <title>Three genomes in the algal genus Volvox reveal the fate of a haploid sex-determining region after a transition to homothallism.</title>
        <authorList>
            <person name="Yamamoto K."/>
            <person name="Hamaji T."/>
            <person name="Kawai-Toyooka H."/>
            <person name="Matsuzaki R."/>
            <person name="Takahashi F."/>
            <person name="Nishimura Y."/>
            <person name="Kawachi M."/>
            <person name="Noguchi H."/>
            <person name="Minakuchi Y."/>
            <person name="Umen J.G."/>
            <person name="Toyoda A."/>
            <person name="Nozaki H."/>
        </authorList>
    </citation>
    <scope>NUCLEOTIDE SEQUENCE</scope>
    <source>
        <strain evidence="9">NIES-3786</strain>
    </source>
</reference>
<evidence type="ECO:0000313" key="10">
    <source>
        <dbReference type="Proteomes" id="UP000747110"/>
    </source>
</evidence>
<organism evidence="9 10">
    <name type="scientific">Volvox reticuliferus</name>
    <dbReference type="NCBI Taxonomy" id="1737510"/>
    <lineage>
        <taxon>Eukaryota</taxon>
        <taxon>Viridiplantae</taxon>
        <taxon>Chlorophyta</taxon>
        <taxon>core chlorophytes</taxon>
        <taxon>Chlorophyceae</taxon>
        <taxon>CS clade</taxon>
        <taxon>Chlamydomonadales</taxon>
        <taxon>Volvocaceae</taxon>
        <taxon>Volvox</taxon>
    </lineage>
</organism>
<gene>
    <name evidence="9" type="ORF">Vretifemale_20417</name>
</gene>
<dbReference type="GO" id="GO:0005783">
    <property type="term" value="C:endoplasmic reticulum"/>
    <property type="evidence" value="ECO:0007669"/>
    <property type="project" value="UniProtKB-SubCell"/>
</dbReference>
<feature type="region of interest" description="Disordered" evidence="8">
    <location>
        <begin position="920"/>
        <end position="944"/>
    </location>
</feature>
<evidence type="ECO:0000256" key="6">
    <source>
        <dbReference type="ARBA" id="ARBA00023128"/>
    </source>
</evidence>
<evidence type="ECO:0000256" key="1">
    <source>
        <dbReference type="ARBA" id="ARBA00004173"/>
    </source>
</evidence>
<evidence type="ECO:0000256" key="2">
    <source>
        <dbReference type="ARBA" id="ARBA00004240"/>
    </source>
</evidence>
<proteinExistence type="predicted"/>
<dbReference type="PANTHER" id="PTHR10957">
    <property type="entry name" value="RAP1 GTPASE-GDP DISSOCIATION STIMULATOR 1"/>
    <property type="match status" value="1"/>
</dbReference>
<feature type="non-terminal residue" evidence="9">
    <location>
        <position position="1"/>
    </location>
</feature>
<dbReference type="Pfam" id="PF00514">
    <property type="entry name" value="Arm"/>
    <property type="match status" value="1"/>
</dbReference>
<dbReference type="GO" id="GO:0005085">
    <property type="term" value="F:guanyl-nucleotide exchange factor activity"/>
    <property type="evidence" value="ECO:0007669"/>
    <property type="project" value="InterPro"/>
</dbReference>
<feature type="compositionally biased region" description="Low complexity" evidence="8">
    <location>
        <begin position="576"/>
        <end position="597"/>
    </location>
</feature>
<dbReference type="PROSITE" id="PS50176">
    <property type="entry name" value="ARM_REPEAT"/>
    <property type="match status" value="1"/>
</dbReference>
<dbReference type="GO" id="GO:0005829">
    <property type="term" value="C:cytosol"/>
    <property type="evidence" value="ECO:0007669"/>
    <property type="project" value="UniProtKB-SubCell"/>
</dbReference>
<dbReference type="SUPFAM" id="SSF48371">
    <property type="entry name" value="ARM repeat"/>
    <property type="match status" value="2"/>
</dbReference>
<feature type="region of interest" description="Disordered" evidence="8">
    <location>
        <begin position="37"/>
        <end position="112"/>
    </location>
</feature>
<keyword evidence="10" id="KW-1185">Reference proteome</keyword>
<feature type="compositionally biased region" description="Polar residues" evidence="8">
    <location>
        <begin position="930"/>
        <end position="941"/>
    </location>
</feature>
<accession>A0A8J4D6G2</accession>
<sequence length="1021" mass="99647">SGATPDGSGDAGVRVIVLDSASLSSSAAALLEQMGDEPLMGTTDGVGSRKANTATAAAAAAGTAAGTAAGGDEDEEDDAEEDEQAAGPAASPLTTPAAPQPDSAGGGRSGKLSAEQAAASCARAMALIAAAAERLTSAPPTQPTAAAAAAASDDGSAVVAATAVAATATATATACDVAAPVVVAGGEMDADLVEACRLVRELSRTGQAAALQDPGAGCVAALMRIGAASTATDLDRATAFGMVSELAGPRESYKAPRELLEAVAVDTAGLRALVDCLSRWGTDATGPGSAAAATTPLAAAALRAVVALSSAAAPLAALLRVRLLAALAAVLARGVSAARVQVSTAAFLAGLTSYSALGKLMLGAGIHVLASRLVGIRSRPLAVRESCCDIIANLSLGPTGRGTAGGAVADREAQAALTSAGAGPGLTKMLSLRNVQALCRTSDAIANLSLGAYVPGQNALRGAVAPLAGLLVGSVGQAGQPLLLAVKAARALGNACQNHPPNQDTAVKANVLPVLVAWMQSRVGPLVRAAAAAAANLVVGNSDAADAAVASGILSPLLVLLMQPVAPPAQQPPPQAAEAAAAGTDGDPGVTAAESPPPAAAAATPLLAADLYERAAALMACLTGSSPGLRTQLVRQTPLTRLLVARLAGSPTAGMAMSVVGALNNLVAASDPEAQGELVRAGAVPLLMRLVYSQHEGLLRRSCHCLASVVMGQTVLQNALVGVGQGERSGAPLPAAVAGEGGTGDDGSAEPSSSSIVSSATTTANATANATAVGPMGPGYPDLPTLLTGLMRAAAPDGTAAGGGGTRPRSPALAAEVARLCGALCFRSNTAVQLRLADAGVLEALIALLRVNHLPAVCQALMAIANLAGGCGANRMRLLEGGVAWELHRLLRVRGEEVVARAAYCAAVLANPGYTDTAVAGSGASGPAENRTSTATPSGTANDAGGVDPRVALVAAGLVAPLVRCLQHPNPDVAARAVAALEALVRGQPTNAFLVVSAGGVAQLAALMDRTAAAAADTAAT</sequence>
<feature type="non-terminal residue" evidence="9">
    <location>
        <position position="1021"/>
    </location>
</feature>
<evidence type="ECO:0000256" key="7">
    <source>
        <dbReference type="PROSITE-ProRule" id="PRU00259"/>
    </source>
</evidence>
<feature type="region of interest" description="Disordered" evidence="8">
    <location>
        <begin position="732"/>
        <end position="761"/>
    </location>
</feature>
<feature type="repeat" description="ARM" evidence="7">
    <location>
        <begin position="957"/>
        <end position="999"/>
    </location>
</feature>
<evidence type="ECO:0000256" key="5">
    <source>
        <dbReference type="ARBA" id="ARBA00022824"/>
    </source>
</evidence>
<dbReference type="InterPro" id="IPR040144">
    <property type="entry name" value="RAP1GDS1"/>
</dbReference>
<keyword evidence="5" id="KW-0256">Endoplasmic reticulum</keyword>
<dbReference type="Gene3D" id="1.25.10.10">
    <property type="entry name" value="Leucine-rich Repeat Variant"/>
    <property type="match status" value="4"/>
</dbReference>
<feature type="compositionally biased region" description="Low complexity" evidence="8">
    <location>
        <begin position="51"/>
        <end position="67"/>
    </location>
</feature>
<dbReference type="Proteomes" id="UP000747110">
    <property type="component" value="Unassembled WGS sequence"/>
</dbReference>
<evidence type="ECO:0000313" key="9">
    <source>
        <dbReference type="EMBL" id="GIL92952.1"/>
    </source>
</evidence>
<dbReference type="InterPro" id="IPR000225">
    <property type="entry name" value="Armadillo"/>
</dbReference>
<keyword evidence="6" id="KW-0496">Mitochondrion</keyword>
<protein>
    <submittedName>
        <fullName evidence="9">Uncharacterized protein</fullName>
    </submittedName>
</protein>
<dbReference type="InterPro" id="IPR016024">
    <property type="entry name" value="ARM-type_fold"/>
</dbReference>
<dbReference type="SMART" id="SM00185">
    <property type="entry name" value="ARM"/>
    <property type="match status" value="6"/>
</dbReference>
<evidence type="ECO:0000256" key="4">
    <source>
        <dbReference type="ARBA" id="ARBA00022490"/>
    </source>
</evidence>
<comment type="caution">
    <text evidence="9">The sequence shown here is derived from an EMBL/GenBank/DDBJ whole genome shotgun (WGS) entry which is preliminary data.</text>
</comment>
<feature type="region of interest" description="Disordered" evidence="8">
    <location>
        <begin position="568"/>
        <end position="597"/>
    </location>
</feature>
<dbReference type="OrthoDB" id="10683051at2759"/>
<name>A0A8J4D6G2_9CHLO</name>
<feature type="compositionally biased region" description="Acidic residues" evidence="8">
    <location>
        <begin position="71"/>
        <end position="84"/>
    </location>
</feature>
<comment type="subcellular location">
    <subcellularLocation>
        <location evidence="3">Cytoplasm</location>
        <location evidence="3">Cytosol</location>
    </subcellularLocation>
    <subcellularLocation>
        <location evidence="2">Endoplasmic reticulum</location>
    </subcellularLocation>
    <subcellularLocation>
        <location evidence="1">Mitochondrion</location>
    </subcellularLocation>
</comment>
<evidence type="ECO:0000256" key="8">
    <source>
        <dbReference type="SAM" id="MobiDB-lite"/>
    </source>
</evidence>
<evidence type="ECO:0000256" key="3">
    <source>
        <dbReference type="ARBA" id="ARBA00004514"/>
    </source>
</evidence>
<dbReference type="AlphaFoldDB" id="A0A8J4D6G2"/>
<feature type="compositionally biased region" description="Low complexity" evidence="8">
    <location>
        <begin position="85"/>
        <end position="101"/>
    </location>
</feature>
<dbReference type="GO" id="GO:0005739">
    <property type="term" value="C:mitochondrion"/>
    <property type="evidence" value="ECO:0007669"/>
    <property type="project" value="UniProtKB-SubCell"/>
</dbReference>
<dbReference type="EMBL" id="BNCP01000085">
    <property type="protein sequence ID" value="GIL92952.1"/>
    <property type="molecule type" value="Genomic_DNA"/>
</dbReference>
<keyword evidence="4" id="KW-0963">Cytoplasm</keyword>